<gene>
    <name evidence="1" type="ORF">J108_17080</name>
</gene>
<dbReference type="AlphaFoldDB" id="A0A829HRR0"/>
<dbReference type="Proteomes" id="UP000014969">
    <property type="component" value="Unassembled WGS sequence"/>
</dbReference>
<reference evidence="1 2" key="1">
    <citation type="journal article" date="2013" name="Genome Announc.">
        <title>Genome Sequence of an Epidemic Isolate of Mycobacterium abscessus subsp. bolletii from Rio de Janeiro, Brazil.</title>
        <authorList>
            <person name="Davidson R.M."/>
            <person name="Reynolds P.R."/>
            <person name="Farias-Hesson E."/>
            <person name="Duarte R.S."/>
            <person name="Jackson M."/>
            <person name="Strong M."/>
        </authorList>
    </citation>
    <scope>NUCLEOTIDE SEQUENCE [LARGE SCALE GENOMIC DNA]</scope>
    <source>
        <strain evidence="1 2">CRM-0020</strain>
    </source>
</reference>
<name>A0A829HRR0_9MYCO</name>
<comment type="caution">
    <text evidence="1">The sequence shown here is derived from an EMBL/GenBank/DDBJ whole genome shotgun (WGS) entry which is preliminary data.</text>
</comment>
<proteinExistence type="predicted"/>
<accession>A0A829HRR0</accession>
<evidence type="ECO:0000313" key="1">
    <source>
        <dbReference type="EMBL" id="EPQ22414.1"/>
    </source>
</evidence>
<protein>
    <submittedName>
        <fullName evidence="1">Uncharacterized protein</fullName>
    </submittedName>
</protein>
<sequence length="53" mass="5530">MHSESSLARPLASSTGLRASVDKAASMLKYSTNALNSGHLRMLALRGARASEG</sequence>
<evidence type="ECO:0000313" key="2">
    <source>
        <dbReference type="Proteomes" id="UP000014969"/>
    </source>
</evidence>
<dbReference type="EMBL" id="ATFQ01000026">
    <property type="protein sequence ID" value="EPQ22414.1"/>
    <property type="molecule type" value="Genomic_DNA"/>
</dbReference>
<organism evidence="1 2">
    <name type="scientific">Mycobacteroides abscessus subsp. bolletii CRM-0020</name>
    <dbReference type="NCBI Taxonomy" id="1306401"/>
    <lineage>
        <taxon>Bacteria</taxon>
        <taxon>Bacillati</taxon>
        <taxon>Actinomycetota</taxon>
        <taxon>Actinomycetes</taxon>
        <taxon>Mycobacteriales</taxon>
        <taxon>Mycobacteriaceae</taxon>
        <taxon>Mycobacteroides</taxon>
        <taxon>Mycobacteroides abscessus</taxon>
    </lineage>
</organism>